<dbReference type="InterPro" id="IPR027417">
    <property type="entry name" value="P-loop_NTPase"/>
</dbReference>
<evidence type="ECO:0000313" key="2">
    <source>
        <dbReference type="EMBL" id="CAA6807850.1"/>
    </source>
</evidence>
<accession>A0A6S6SQL2</accession>
<dbReference type="EMBL" id="CACVAZ010000044">
    <property type="protein sequence ID" value="CAA6807850.1"/>
    <property type="molecule type" value="Genomic_DNA"/>
</dbReference>
<dbReference type="Pfam" id="PF13173">
    <property type="entry name" value="AAA_14"/>
    <property type="match status" value="1"/>
</dbReference>
<dbReference type="PANTHER" id="PTHR42990:SF1">
    <property type="entry name" value="AAA+ ATPASE DOMAIN-CONTAINING PROTEIN"/>
    <property type="match status" value="1"/>
</dbReference>
<name>A0A6S6SQL2_9BACT</name>
<evidence type="ECO:0000259" key="1">
    <source>
        <dbReference type="Pfam" id="PF13173"/>
    </source>
</evidence>
<dbReference type="PANTHER" id="PTHR42990">
    <property type="entry name" value="ATPASE"/>
    <property type="match status" value="1"/>
</dbReference>
<feature type="domain" description="AAA" evidence="1">
    <location>
        <begin position="38"/>
        <end position="160"/>
    </location>
</feature>
<dbReference type="AlphaFoldDB" id="A0A6S6SQL2"/>
<sequence>MLKDVSMIEQLHQNFIQYLENQKVSYHRYIWNVINHNEKLIGIIGARGVGKTTYILQYLKSLDIPLHQKLYISADSLEVLDSSLLEIAKEFSALGGQVLAIDEIHKYRDFERELKQIYDMLDLKVIFSGSSAIELEHSKADLSRRALIYHMNGLSYREFLEIKLGVQLKPYSLEELLNNHLDIAYQLKKEFNPLEYWKEYLSYGFYPFYFQEASSYTIKLKETINTVIETDIPSVFTIKYESIINLKKLVTLICSSEPFKLNIKELSGKIGTDRDTLYLYMNYLHRGKIFNILRSKTKGDNIFLKPDKIYLNNPNLNHAYCKDAKIGTIREVFFANQLQMLHTLSIPSKGDFLVDDNYLFEIGGKNKSFKQIKDIPNSFVIADDIEVGFNNKIPLWLFGFLY</sequence>
<gene>
    <name evidence="2" type="ORF">HELGO_WM35303</name>
</gene>
<dbReference type="SUPFAM" id="SSF52540">
    <property type="entry name" value="P-loop containing nucleoside triphosphate hydrolases"/>
    <property type="match status" value="1"/>
</dbReference>
<dbReference type="InterPro" id="IPR041682">
    <property type="entry name" value="AAA_14"/>
</dbReference>
<protein>
    <submittedName>
        <fullName evidence="2">ATPase component BioM of energizing module of biotin ECF transporter</fullName>
    </submittedName>
</protein>
<proteinExistence type="predicted"/>
<organism evidence="2">
    <name type="scientific">uncultured Sulfurovum sp</name>
    <dbReference type="NCBI Taxonomy" id="269237"/>
    <lineage>
        <taxon>Bacteria</taxon>
        <taxon>Pseudomonadati</taxon>
        <taxon>Campylobacterota</taxon>
        <taxon>Epsilonproteobacteria</taxon>
        <taxon>Campylobacterales</taxon>
        <taxon>Sulfurovaceae</taxon>
        <taxon>Sulfurovum</taxon>
        <taxon>environmental samples</taxon>
    </lineage>
</organism>
<reference evidence="2" key="1">
    <citation type="submission" date="2020-01" db="EMBL/GenBank/DDBJ databases">
        <authorList>
            <person name="Meier V. D."/>
            <person name="Meier V D."/>
        </authorList>
    </citation>
    <scope>NUCLEOTIDE SEQUENCE</scope>
    <source>
        <strain evidence="2">HLG_WM_MAG_02</strain>
    </source>
</reference>